<name>A0A412CHE5_9FIRM</name>
<accession>A0A412CHE5</accession>
<dbReference type="AlphaFoldDB" id="A0A412CHE5"/>
<evidence type="ECO:0000313" key="2">
    <source>
        <dbReference type="EMBL" id="RGQ87034.1"/>
    </source>
</evidence>
<dbReference type="Pfam" id="PF10711">
    <property type="entry name" value="DUF2513"/>
    <property type="match status" value="1"/>
</dbReference>
<reference evidence="1 3" key="1">
    <citation type="submission" date="2018-08" db="EMBL/GenBank/DDBJ databases">
        <title>A genome reference for cultivated species of the human gut microbiota.</title>
        <authorList>
            <person name="Zou Y."/>
            <person name="Xue W."/>
            <person name="Luo G."/>
        </authorList>
    </citation>
    <scope>NUCLEOTIDE SEQUENCE [LARGE SCALE GENOMIC DNA]</scope>
    <source>
        <strain evidence="1 3">AF27-12</strain>
    </source>
</reference>
<organism evidence="1 3">
    <name type="scientific">Megamonas rupellensis</name>
    <dbReference type="NCBI Taxonomy" id="491921"/>
    <lineage>
        <taxon>Bacteria</taxon>
        <taxon>Bacillati</taxon>
        <taxon>Bacillota</taxon>
        <taxon>Negativicutes</taxon>
        <taxon>Selenomonadales</taxon>
        <taxon>Selenomonadaceae</taxon>
        <taxon>Megamonas</taxon>
    </lineage>
</organism>
<protein>
    <submittedName>
        <fullName evidence="1">DUF2513 domain-containing protein</fullName>
    </submittedName>
</protein>
<comment type="caution">
    <text evidence="1">The sequence shown here is derived from an EMBL/GenBank/DDBJ whole genome shotgun (WGS) entry which is preliminary data.</text>
</comment>
<evidence type="ECO:0000313" key="1">
    <source>
        <dbReference type="EMBL" id="RGQ87032.1"/>
    </source>
</evidence>
<gene>
    <name evidence="1" type="ORF">DWY77_00245</name>
    <name evidence="2" type="ORF">DWY77_00255</name>
</gene>
<dbReference type="EMBL" id="QRTP01000001">
    <property type="protein sequence ID" value="RGQ87034.1"/>
    <property type="molecule type" value="Genomic_DNA"/>
</dbReference>
<dbReference type="InterPro" id="IPR019650">
    <property type="entry name" value="DUF2513"/>
</dbReference>
<proteinExistence type="predicted"/>
<sequence>MKRDLNLIRKMLLRIEELDSTKHKITISSFLDLCDNPAIISLHIELLADSYYIEISEPIYVKNIKDFLIYRLTSDGYDYLDSIREASIWKKTSDKLIQVGGSAALDVVKSLAISVVKDRLGI</sequence>
<evidence type="ECO:0000313" key="3">
    <source>
        <dbReference type="Proteomes" id="UP000286147"/>
    </source>
</evidence>
<dbReference type="RefSeq" id="WP_118035342.1">
    <property type="nucleotide sequence ID" value="NZ_QRTP01000001.1"/>
</dbReference>
<dbReference type="EMBL" id="QRTP01000001">
    <property type="protein sequence ID" value="RGQ87032.1"/>
    <property type="molecule type" value="Genomic_DNA"/>
</dbReference>
<dbReference type="Proteomes" id="UP000286147">
    <property type="component" value="Unassembled WGS sequence"/>
</dbReference>